<feature type="signal peptide" evidence="1">
    <location>
        <begin position="1"/>
        <end position="28"/>
    </location>
</feature>
<feature type="domain" description="DUF4189" evidence="2">
    <location>
        <begin position="33"/>
        <end position="123"/>
    </location>
</feature>
<evidence type="ECO:0000256" key="1">
    <source>
        <dbReference type="SAM" id="SignalP"/>
    </source>
</evidence>
<gene>
    <name evidence="3" type="ORF">DFR69_101557</name>
</gene>
<proteinExistence type="predicted"/>
<reference evidence="3 4" key="1">
    <citation type="submission" date="2018-05" db="EMBL/GenBank/DDBJ databases">
        <title>Genomic Encyclopedia of Type Strains, Phase IV (KMG-IV): sequencing the most valuable type-strain genomes for metagenomic binning, comparative biology and taxonomic classification.</title>
        <authorList>
            <person name="Goeker M."/>
        </authorList>
    </citation>
    <scope>NUCLEOTIDE SEQUENCE [LARGE SCALE GENOMIC DNA]</scope>
    <source>
        <strain evidence="3 4">DSM 44717</strain>
    </source>
</reference>
<protein>
    <submittedName>
        <fullName evidence="3">Uncharacterized protein DUF4189</fullName>
    </submittedName>
</protein>
<name>A0A317P1A7_9NOCA</name>
<accession>A0A317P1A7</accession>
<dbReference type="Pfam" id="PF13827">
    <property type="entry name" value="DUF4189"/>
    <property type="match status" value="1"/>
</dbReference>
<sequence>MKKVLTGAAVMTATVGALLAGHIAPAQAQADNYGALALSRNGASSITANYGSYAAAESAAIAGCQRSGGGAGCDVKVSWRNGCGALAESSRSYSWASAPSLRAAKRNAINANRGAATIINWNCTSGYEV</sequence>
<dbReference type="AlphaFoldDB" id="A0A317P1A7"/>
<evidence type="ECO:0000313" key="3">
    <source>
        <dbReference type="EMBL" id="PWV81217.1"/>
    </source>
</evidence>
<evidence type="ECO:0000313" key="4">
    <source>
        <dbReference type="Proteomes" id="UP000246410"/>
    </source>
</evidence>
<dbReference type="RefSeq" id="WP_146229183.1">
    <property type="nucleotide sequence ID" value="NZ_JARWQV010000258.1"/>
</dbReference>
<evidence type="ECO:0000259" key="2">
    <source>
        <dbReference type="Pfam" id="PF13827"/>
    </source>
</evidence>
<dbReference type="Proteomes" id="UP000246410">
    <property type="component" value="Unassembled WGS sequence"/>
</dbReference>
<dbReference type="EMBL" id="QGTL01000001">
    <property type="protein sequence ID" value="PWV81217.1"/>
    <property type="molecule type" value="Genomic_DNA"/>
</dbReference>
<keyword evidence="4" id="KW-1185">Reference proteome</keyword>
<organism evidence="3 4">
    <name type="scientific">Nocardia neocaledoniensis</name>
    <dbReference type="NCBI Taxonomy" id="236511"/>
    <lineage>
        <taxon>Bacteria</taxon>
        <taxon>Bacillati</taxon>
        <taxon>Actinomycetota</taxon>
        <taxon>Actinomycetes</taxon>
        <taxon>Mycobacteriales</taxon>
        <taxon>Nocardiaceae</taxon>
        <taxon>Nocardia</taxon>
    </lineage>
</organism>
<feature type="chain" id="PRO_5039290884" evidence="1">
    <location>
        <begin position="29"/>
        <end position="129"/>
    </location>
</feature>
<comment type="caution">
    <text evidence="3">The sequence shown here is derived from an EMBL/GenBank/DDBJ whole genome shotgun (WGS) entry which is preliminary data.</text>
</comment>
<keyword evidence="1" id="KW-0732">Signal</keyword>
<dbReference type="InterPro" id="IPR025240">
    <property type="entry name" value="DUF4189"/>
</dbReference>